<organism evidence="1 2">
    <name type="scientific">Nostoc sphaeroides CCNUC1</name>
    <dbReference type="NCBI Taxonomy" id="2653204"/>
    <lineage>
        <taxon>Bacteria</taxon>
        <taxon>Bacillati</taxon>
        <taxon>Cyanobacteriota</taxon>
        <taxon>Cyanophyceae</taxon>
        <taxon>Nostocales</taxon>
        <taxon>Nostocaceae</taxon>
        <taxon>Nostoc</taxon>
    </lineage>
</organism>
<gene>
    <name evidence="1" type="ORF">GXM_09320</name>
</gene>
<dbReference type="KEGG" id="nsh:GXM_09320"/>
<dbReference type="EMBL" id="CP045227">
    <property type="protein sequence ID" value="QFS51826.1"/>
    <property type="molecule type" value="Genomic_DNA"/>
</dbReference>
<keyword evidence="2" id="KW-1185">Reference proteome</keyword>
<proteinExistence type="predicted"/>
<evidence type="ECO:0000313" key="1">
    <source>
        <dbReference type="EMBL" id="QFS51826.1"/>
    </source>
</evidence>
<dbReference type="Proteomes" id="UP000326678">
    <property type="component" value="Chromosome Gxm2"/>
</dbReference>
<name>A0A5P8WI53_9NOSO</name>
<reference evidence="1 2" key="1">
    <citation type="submission" date="2019-10" db="EMBL/GenBank/DDBJ databases">
        <title>Genomic and transcriptomic insights into the perfect genentic adaptation of a filamentous nitrogen-fixing cyanobacterium to rice fields.</title>
        <authorList>
            <person name="Chen Z."/>
        </authorList>
    </citation>
    <scope>NUCLEOTIDE SEQUENCE [LARGE SCALE GENOMIC DNA]</scope>
    <source>
        <strain evidence="1">CCNUC1</strain>
    </source>
</reference>
<sequence>MPRDYFIKNVKNTFLLSNAAVFKIDKLTVKIRLFHSPGKFS</sequence>
<evidence type="ECO:0000313" key="2">
    <source>
        <dbReference type="Proteomes" id="UP000326678"/>
    </source>
</evidence>
<accession>A0A5P8WI53</accession>
<protein>
    <submittedName>
        <fullName evidence="1">Uncharacterized protein</fullName>
    </submittedName>
</protein>
<dbReference type="AlphaFoldDB" id="A0A5P8WI53"/>